<evidence type="ECO:0000313" key="5">
    <source>
        <dbReference type="Proteomes" id="UP001139648"/>
    </source>
</evidence>
<dbReference type="GO" id="GO:0015930">
    <property type="term" value="F:glutamate synthase activity"/>
    <property type="evidence" value="ECO:0007669"/>
    <property type="project" value="InterPro"/>
</dbReference>
<dbReference type="RefSeq" id="WP_253740029.1">
    <property type="nucleotide sequence ID" value="NZ_BAABKA010000020.1"/>
</dbReference>
<dbReference type="Pfam" id="PF01645">
    <property type="entry name" value="Glu_synthase"/>
    <property type="match status" value="1"/>
</dbReference>
<organism evidence="4 5">
    <name type="scientific">Nonomuraea thailandensis</name>
    <dbReference type="NCBI Taxonomy" id="1188745"/>
    <lineage>
        <taxon>Bacteria</taxon>
        <taxon>Bacillati</taxon>
        <taxon>Actinomycetota</taxon>
        <taxon>Actinomycetes</taxon>
        <taxon>Streptosporangiales</taxon>
        <taxon>Streptosporangiaceae</taxon>
        <taxon>Nonomuraea</taxon>
    </lineage>
</organism>
<dbReference type="PANTHER" id="PTHR43819:SF1">
    <property type="entry name" value="ARCHAEAL-TYPE GLUTAMATE SYNTHASE [NADPH]"/>
    <property type="match status" value="1"/>
</dbReference>
<comment type="similarity">
    <text evidence="1">Belongs to the glutamate synthase family.</text>
</comment>
<dbReference type="PANTHER" id="PTHR43819">
    <property type="entry name" value="ARCHAEAL-TYPE GLUTAMATE SYNTHASE [NADPH]"/>
    <property type="match status" value="1"/>
</dbReference>
<gene>
    <name evidence="4" type="ORF">HD597_000491</name>
</gene>
<keyword evidence="5" id="KW-1185">Reference proteome</keyword>
<name>A0A9X2K1F2_9ACTN</name>
<feature type="region of interest" description="Disordered" evidence="2">
    <location>
        <begin position="412"/>
        <end position="433"/>
    </location>
</feature>
<accession>A0A9X2K1F2</accession>
<dbReference type="Proteomes" id="UP001139648">
    <property type="component" value="Unassembled WGS sequence"/>
</dbReference>
<dbReference type="Gene3D" id="3.20.20.70">
    <property type="entry name" value="Aldolase class I"/>
    <property type="match status" value="1"/>
</dbReference>
<comment type="caution">
    <text evidence="4">The sequence shown here is derived from an EMBL/GenBank/DDBJ whole genome shotgun (WGS) entry which is preliminary data.</text>
</comment>
<sequence>MTPLRAEGFPEQEVRLRARSGPAAAFPPAPDYGSAVFGQPPGSGSGDWLDHLRLAPPVFTPERLGKLIELGREPSYHDVTLDSDVGGLRSALPLYVSAFGSTDAAAGLGVAVARQAGQLGVPMVVGENIAAKDGYRGHRTSDGARSLMRRVKAYQDAEERGLGGVVVQQSTEDADAELWNRIYSDPGAQSLLDSGRLGFELKLGQGAKPGLGGMIMVNGEDGARLADRYLVDPDAVAADLLRSSTPGTFTQEILAAQIRLMRNNFPRARVWVKLPPTRDVGEAARLAWAEGADAVTVEGAEAGTGWAPDAFLRHMGLPLADCLALVDPGPSCLLVSGRMWEGARAVKCLALGARAIGLGRAALLAVDESAQDGLIALVRCIELELRLLISALGKYRPGALSAEDTWPRADGPPVVAHEPSVAGVQPSWQGGLP</sequence>
<dbReference type="InterPro" id="IPR013785">
    <property type="entry name" value="Aldolase_TIM"/>
</dbReference>
<dbReference type="GO" id="GO:0006537">
    <property type="term" value="P:glutamate biosynthetic process"/>
    <property type="evidence" value="ECO:0007669"/>
    <property type="project" value="InterPro"/>
</dbReference>
<evidence type="ECO:0000256" key="1">
    <source>
        <dbReference type="ARBA" id="ARBA00009716"/>
    </source>
</evidence>
<proteinExistence type="inferred from homology"/>
<dbReference type="SUPFAM" id="SSF51395">
    <property type="entry name" value="FMN-linked oxidoreductases"/>
    <property type="match status" value="1"/>
</dbReference>
<evidence type="ECO:0000256" key="2">
    <source>
        <dbReference type="SAM" id="MobiDB-lite"/>
    </source>
</evidence>
<dbReference type="AlphaFoldDB" id="A0A9X2K1F2"/>
<protein>
    <recommendedName>
        <fullName evidence="3">Glutamate synthase domain-containing protein</fullName>
    </recommendedName>
</protein>
<dbReference type="EMBL" id="JAMZEB010000001">
    <property type="protein sequence ID" value="MCP2353471.1"/>
    <property type="molecule type" value="Genomic_DNA"/>
</dbReference>
<feature type="domain" description="Glutamate synthase" evidence="3">
    <location>
        <begin position="199"/>
        <end position="366"/>
    </location>
</feature>
<reference evidence="4" key="1">
    <citation type="submission" date="2022-06" db="EMBL/GenBank/DDBJ databases">
        <title>Sequencing the genomes of 1000 actinobacteria strains.</title>
        <authorList>
            <person name="Klenk H.-P."/>
        </authorList>
    </citation>
    <scope>NUCLEOTIDE SEQUENCE</scope>
    <source>
        <strain evidence="4">DSM 46694</strain>
    </source>
</reference>
<evidence type="ECO:0000259" key="3">
    <source>
        <dbReference type="Pfam" id="PF01645"/>
    </source>
</evidence>
<dbReference type="InterPro" id="IPR002932">
    <property type="entry name" value="Glu_synthdom"/>
</dbReference>
<evidence type="ECO:0000313" key="4">
    <source>
        <dbReference type="EMBL" id="MCP2353471.1"/>
    </source>
</evidence>